<gene>
    <name evidence="1" type="ORF">BDN71DRAFT_1435600</name>
</gene>
<dbReference type="AlphaFoldDB" id="A0A9P5ZLB3"/>
<dbReference type="OrthoDB" id="2507344at2759"/>
<sequence>MSTDFIPRVPRGFVEASPHKDYPEGAIGAYENIVKLYLQELGPSPFTTLWSVIHLTASLVHNTSTLPRFTMAATRLRDVSAGYPFMSDPNNPLASRKSLLIQHFLQAGCYDFSIHTPSVECAIWLSDVDRLVEALYAATVATWPGAGRGTELNHLTYNNQCRQRHLFLINNILTFITLYPKTQKMTGKVQLIPHSVDPRLAHVFITMLNYVYYAAQVIMHQIEDDGSSSASNTL</sequence>
<keyword evidence="2" id="KW-1185">Reference proteome</keyword>
<proteinExistence type="predicted"/>
<organism evidence="1 2">
    <name type="scientific">Pleurotus eryngii</name>
    <name type="common">Boletus of the steppes</name>
    <dbReference type="NCBI Taxonomy" id="5323"/>
    <lineage>
        <taxon>Eukaryota</taxon>
        <taxon>Fungi</taxon>
        <taxon>Dikarya</taxon>
        <taxon>Basidiomycota</taxon>
        <taxon>Agaricomycotina</taxon>
        <taxon>Agaricomycetes</taxon>
        <taxon>Agaricomycetidae</taxon>
        <taxon>Agaricales</taxon>
        <taxon>Pleurotineae</taxon>
        <taxon>Pleurotaceae</taxon>
        <taxon>Pleurotus</taxon>
    </lineage>
</organism>
<protein>
    <submittedName>
        <fullName evidence="1">Uncharacterized protein</fullName>
    </submittedName>
</protein>
<reference evidence="1" key="1">
    <citation type="submission" date="2020-11" db="EMBL/GenBank/DDBJ databases">
        <authorList>
            <consortium name="DOE Joint Genome Institute"/>
            <person name="Ahrendt S."/>
            <person name="Riley R."/>
            <person name="Andreopoulos W."/>
            <person name="Labutti K."/>
            <person name="Pangilinan J."/>
            <person name="Ruiz-Duenas F.J."/>
            <person name="Barrasa J.M."/>
            <person name="Sanchez-Garcia M."/>
            <person name="Camarero S."/>
            <person name="Miyauchi S."/>
            <person name="Serrano A."/>
            <person name="Linde D."/>
            <person name="Babiker R."/>
            <person name="Drula E."/>
            <person name="Ayuso-Fernandez I."/>
            <person name="Pacheco R."/>
            <person name="Padilla G."/>
            <person name="Ferreira P."/>
            <person name="Barriuso J."/>
            <person name="Kellner H."/>
            <person name="Castanera R."/>
            <person name="Alfaro M."/>
            <person name="Ramirez L."/>
            <person name="Pisabarro A.G."/>
            <person name="Kuo A."/>
            <person name="Tritt A."/>
            <person name="Lipzen A."/>
            <person name="He G."/>
            <person name="Yan M."/>
            <person name="Ng V."/>
            <person name="Cullen D."/>
            <person name="Martin F."/>
            <person name="Rosso M.-N."/>
            <person name="Henrissat B."/>
            <person name="Hibbett D."/>
            <person name="Martinez A.T."/>
            <person name="Grigoriev I.V."/>
        </authorList>
    </citation>
    <scope>NUCLEOTIDE SEQUENCE</scope>
    <source>
        <strain evidence="1">ATCC 90797</strain>
    </source>
</reference>
<name>A0A9P5ZLB3_PLEER</name>
<evidence type="ECO:0000313" key="2">
    <source>
        <dbReference type="Proteomes" id="UP000807025"/>
    </source>
</evidence>
<evidence type="ECO:0000313" key="1">
    <source>
        <dbReference type="EMBL" id="KAF9489148.1"/>
    </source>
</evidence>
<comment type="caution">
    <text evidence="1">The sequence shown here is derived from an EMBL/GenBank/DDBJ whole genome shotgun (WGS) entry which is preliminary data.</text>
</comment>
<accession>A0A9P5ZLB3</accession>
<dbReference type="Proteomes" id="UP000807025">
    <property type="component" value="Unassembled WGS sequence"/>
</dbReference>
<dbReference type="EMBL" id="MU154681">
    <property type="protein sequence ID" value="KAF9489148.1"/>
    <property type="molecule type" value="Genomic_DNA"/>
</dbReference>